<reference evidence="7 8" key="1">
    <citation type="journal article" date="2018" name="New Phytol.">
        <title>Phylogenomics of Endogonaceae and evolution of mycorrhizas within Mucoromycota.</title>
        <authorList>
            <person name="Chang Y."/>
            <person name="Desiro A."/>
            <person name="Na H."/>
            <person name="Sandor L."/>
            <person name="Lipzen A."/>
            <person name="Clum A."/>
            <person name="Barry K."/>
            <person name="Grigoriev I.V."/>
            <person name="Martin F.M."/>
            <person name="Stajich J.E."/>
            <person name="Smith M.E."/>
            <person name="Bonito G."/>
            <person name="Spatafora J.W."/>
        </authorList>
    </citation>
    <scope>NUCLEOTIDE SEQUENCE [LARGE SCALE GENOMIC DNA]</scope>
    <source>
        <strain evidence="7 8">GMNB39</strain>
    </source>
</reference>
<dbReference type="FunFam" id="2.40.160.210:FF:000001">
    <property type="entry name" value="Acyl-CoA thioesterase II"/>
    <property type="match status" value="1"/>
</dbReference>
<evidence type="ECO:0000259" key="6">
    <source>
        <dbReference type="Pfam" id="PF13622"/>
    </source>
</evidence>
<dbReference type="InterPro" id="IPR049449">
    <property type="entry name" value="TesB_ACOT8-like_N"/>
</dbReference>
<keyword evidence="3" id="KW-0378">Hydrolase</keyword>
<evidence type="ECO:0000256" key="4">
    <source>
        <dbReference type="ARBA" id="ARBA00023098"/>
    </source>
</evidence>
<feature type="domain" description="Acyl-CoA thioesterase-like N-terminal HotDog" evidence="6">
    <location>
        <begin position="49"/>
        <end position="131"/>
    </location>
</feature>
<keyword evidence="8" id="KW-1185">Reference proteome</keyword>
<dbReference type="GO" id="GO:0005782">
    <property type="term" value="C:peroxisomal matrix"/>
    <property type="evidence" value="ECO:0007669"/>
    <property type="project" value="TreeGrafter"/>
</dbReference>
<dbReference type="GO" id="GO:0009062">
    <property type="term" value="P:fatty acid catabolic process"/>
    <property type="evidence" value="ECO:0007669"/>
    <property type="project" value="TreeGrafter"/>
</dbReference>
<sequence length="340" mass="38414">MHKSLPSVNVFSELHNEPSSSTVPYAKLIENAVDVEEIDVNLYKSRQLWTPLGARGVFGGQVVAQALRAATKTVKSEFNIHSLHSYFILPGNNQIPILYQVERIRDGRTYATRTVKAIQRGRSIFTAGFSFSVKEDGITLEHQSLMPVVPEPEILPNDEERVKSFVTHPDVDITPQYREYLETKVEERSPMDYRNTFVPKPEKFDKAIKSTTQTIWFKTNGALSDDITLHQCVVAYASDNALIGTASRANGLSRSQIGMMASLDHSMWFHAPFRADEWLLYEMESPRTIDGRGIAFGRIYRRDGTLVVSVAQEGILRLSPKEQRRRAAEKISGQKIKSKI</sequence>
<dbReference type="OrthoDB" id="68328at2759"/>
<protein>
    <submittedName>
        <fullName evidence="7">HotDog domain-containing protein</fullName>
    </submittedName>
</protein>
<accession>A0A433D594</accession>
<dbReference type="InterPro" id="IPR025652">
    <property type="entry name" value="TesB_C"/>
</dbReference>
<evidence type="ECO:0000256" key="2">
    <source>
        <dbReference type="ARBA" id="ARBA00011881"/>
    </source>
</evidence>
<dbReference type="GO" id="GO:0047617">
    <property type="term" value="F:fatty acyl-CoA hydrolase activity"/>
    <property type="evidence" value="ECO:0007669"/>
    <property type="project" value="InterPro"/>
</dbReference>
<dbReference type="PANTHER" id="PTHR11066:SF34">
    <property type="entry name" value="ACYL-COENZYME A THIOESTERASE 8"/>
    <property type="match status" value="1"/>
</dbReference>
<dbReference type="InterPro" id="IPR029069">
    <property type="entry name" value="HotDog_dom_sf"/>
</dbReference>
<evidence type="ECO:0000256" key="1">
    <source>
        <dbReference type="ARBA" id="ARBA00006538"/>
    </source>
</evidence>
<dbReference type="Proteomes" id="UP000268093">
    <property type="component" value="Unassembled WGS sequence"/>
</dbReference>
<dbReference type="EMBL" id="RBNI01006523">
    <property type="protein sequence ID" value="RUP45963.1"/>
    <property type="molecule type" value="Genomic_DNA"/>
</dbReference>
<feature type="domain" description="Acyl-CoA thioesterase 2 C-terminal" evidence="5">
    <location>
        <begin position="210"/>
        <end position="314"/>
    </location>
</feature>
<dbReference type="Pfam" id="PF13622">
    <property type="entry name" value="4HBT_3"/>
    <property type="match status" value="1"/>
</dbReference>
<evidence type="ECO:0000256" key="3">
    <source>
        <dbReference type="ARBA" id="ARBA00022801"/>
    </source>
</evidence>
<evidence type="ECO:0000313" key="8">
    <source>
        <dbReference type="Proteomes" id="UP000268093"/>
    </source>
</evidence>
<dbReference type="CDD" id="cd03444">
    <property type="entry name" value="Thioesterase_II_repeat1"/>
    <property type="match status" value="1"/>
</dbReference>
<dbReference type="AlphaFoldDB" id="A0A433D594"/>
<proteinExistence type="inferred from homology"/>
<dbReference type="InterPro" id="IPR042171">
    <property type="entry name" value="Acyl-CoA_hotdog"/>
</dbReference>
<gene>
    <name evidence="7" type="ORF">BC936DRAFT_147516</name>
</gene>
<dbReference type="PANTHER" id="PTHR11066">
    <property type="entry name" value="ACYL-COA THIOESTERASE"/>
    <property type="match status" value="1"/>
</dbReference>
<dbReference type="GO" id="GO:0006637">
    <property type="term" value="P:acyl-CoA metabolic process"/>
    <property type="evidence" value="ECO:0007669"/>
    <property type="project" value="InterPro"/>
</dbReference>
<dbReference type="Pfam" id="PF02551">
    <property type="entry name" value="Acyl_CoA_thio"/>
    <property type="match status" value="1"/>
</dbReference>
<dbReference type="CDD" id="cd03445">
    <property type="entry name" value="Thioesterase_II_repeat2"/>
    <property type="match status" value="1"/>
</dbReference>
<evidence type="ECO:0000313" key="7">
    <source>
        <dbReference type="EMBL" id="RUP45963.1"/>
    </source>
</evidence>
<comment type="similarity">
    <text evidence="1">Belongs to the C/M/P thioester hydrolase family.</text>
</comment>
<comment type="subunit">
    <text evidence="2">Homotetramer.</text>
</comment>
<keyword evidence="4" id="KW-0443">Lipid metabolism</keyword>
<evidence type="ECO:0000259" key="5">
    <source>
        <dbReference type="Pfam" id="PF02551"/>
    </source>
</evidence>
<name>A0A433D594_9FUNG</name>
<dbReference type="InterPro" id="IPR003703">
    <property type="entry name" value="Acyl_CoA_thio"/>
</dbReference>
<organism evidence="7 8">
    <name type="scientific">Jimgerdemannia flammicorona</name>
    <dbReference type="NCBI Taxonomy" id="994334"/>
    <lineage>
        <taxon>Eukaryota</taxon>
        <taxon>Fungi</taxon>
        <taxon>Fungi incertae sedis</taxon>
        <taxon>Mucoromycota</taxon>
        <taxon>Mucoromycotina</taxon>
        <taxon>Endogonomycetes</taxon>
        <taxon>Endogonales</taxon>
        <taxon>Endogonaceae</taxon>
        <taxon>Jimgerdemannia</taxon>
    </lineage>
</organism>
<comment type="caution">
    <text evidence="7">The sequence shown here is derived from an EMBL/GenBank/DDBJ whole genome shotgun (WGS) entry which is preliminary data.</text>
</comment>
<dbReference type="Gene3D" id="2.40.160.210">
    <property type="entry name" value="Acyl-CoA thioesterase, double hotdog domain"/>
    <property type="match status" value="1"/>
</dbReference>
<dbReference type="SUPFAM" id="SSF54637">
    <property type="entry name" value="Thioesterase/thiol ester dehydrase-isomerase"/>
    <property type="match status" value="2"/>
</dbReference>